<name>A0AAW0CU75_9AGAR</name>
<proteinExistence type="predicted"/>
<keyword evidence="1" id="KW-0732">Signal</keyword>
<keyword evidence="3" id="KW-1185">Reference proteome</keyword>
<protein>
    <submittedName>
        <fullName evidence="2">Uncharacterized protein</fullName>
    </submittedName>
</protein>
<feature type="signal peptide" evidence="1">
    <location>
        <begin position="1"/>
        <end position="18"/>
    </location>
</feature>
<sequence length="88" mass="9317">MKLLTLITVTAYALSVSGAVLKIRSSESDVYDGDDSTSCDRYGGCDTYSPPATNSYDQYGGCSTPPLPIAATSTAAVTLILPTYRQLR</sequence>
<dbReference type="AlphaFoldDB" id="A0AAW0CU75"/>
<gene>
    <name evidence="2" type="ORF">VNI00_008857</name>
</gene>
<evidence type="ECO:0000256" key="1">
    <source>
        <dbReference type="SAM" id="SignalP"/>
    </source>
</evidence>
<evidence type="ECO:0000313" key="3">
    <source>
        <dbReference type="Proteomes" id="UP001383192"/>
    </source>
</evidence>
<reference evidence="2 3" key="1">
    <citation type="submission" date="2024-01" db="EMBL/GenBank/DDBJ databases">
        <title>A draft genome for a cacao thread blight-causing isolate of Paramarasmius palmivorus.</title>
        <authorList>
            <person name="Baruah I.K."/>
            <person name="Bukari Y."/>
            <person name="Amoako-Attah I."/>
            <person name="Meinhardt L.W."/>
            <person name="Bailey B.A."/>
            <person name="Cohen S.P."/>
        </authorList>
    </citation>
    <scope>NUCLEOTIDE SEQUENCE [LARGE SCALE GENOMIC DNA]</scope>
    <source>
        <strain evidence="2 3">GH-12</strain>
    </source>
</reference>
<feature type="chain" id="PRO_5043339872" evidence="1">
    <location>
        <begin position="19"/>
        <end position="88"/>
    </location>
</feature>
<dbReference type="EMBL" id="JAYKXP010000031">
    <property type="protein sequence ID" value="KAK7041885.1"/>
    <property type="molecule type" value="Genomic_DNA"/>
</dbReference>
<dbReference type="Proteomes" id="UP001383192">
    <property type="component" value="Unassembled WGS sequence"/>
</dbReference>
<organism evidence="2 3">
    <name type="scientific">Paramarasmius palmivorus</name>
    <dbReference type="NCBI Taxonomy" id="297713"/>
    <lineage>
        <taxon>Eukaryota</taxon>
        <taxon>Fungi</taxon>
        <taxon>Dikarya</taxon>
        <taxon>Basidiomycota</taxon>
        <taxon>Agaricomycotina</taxon>
        <taxon>Agaricomycetes</taxon>
        <taxon>Agaricomycetidae</taxon>
        <taxon>Agaricales</taxon>
        <taxon>Marasmiineae</taxon>
        <taxon>Marasmiaceae</taxon>
        <taxon>Paramarasmius</taxon>
    </lineage>
</organism>
<accession>A0AAW0CU75</accession>
<evidence type="ECO:0000313" key="2">
    <source>
        <dbReference type="EMBL" id="KAK7041885.1"/>
    </source>
</evidence>
<comment type="caution">
    <text evidence="2">The sequence shown here is derived from an EMBL/GenBank/DDBJ whole genome shotgun (WGS) entry which is preliminary data.</text>
</comment>